<name>A0AAV6GXZ5_9TELE</name>
<protein>
    <submittedName>
        <fullName evidence="1">Uncharacterized protein</fullName>
    </submittedName>
</protein>
<dbReference type="EMBL" id="JADWDJ010000006">
    <property type="protein sequence ID" value="KAG5279850.1"/>
    <property type="molecule type" value="Genomic_DNA"/>
</dbReference>
<comment type="caution">
    <text evidence="1">The sequence shown here is derived from an EMBL/GenBank/DDBJ whole genome shotgun (WGS) entry which is preliminary data.</text>
</comment>
<evidence type="ECO:0000313" key="1">
    <source>
        <dbReference type="EMBL" id="KAG5279850.1"/>
    </source>
</evidence>
<gene>
    <name evidence="1" type="ORF">AALO_G00082240</name>
</gene>
<accession>A0AAV6GXZ5</accession>
<proteinExistence type="predicted"/>
<organism evidence="1 2">
    <name type="scientific">Alosa alosa</name>
    <name type="common">allis shad</name>
    <dbReference type="NCBI Taxonomy" id="278164"/>
    <lineage>
        <taxon>Eukaryota</taxon>
        <taxon>Metazoa</taxon>
        <taxon>Chordata</taxon>
        <taxon>Craniata</taxon>
        <taxon>Vertebrata</taxon>
        <taxon>Euteleostomi</taxon>
        <taxon>Actinopterygii</taxon>
        <taxon>Neopterygii</taxon>
        <taxon>Teleostei</taxon>
        <taxon>Clupei</taxon>
        <taxon>Clupeiformes</taxon>
        <taxon>Clupeoidei</taxon>
        <taxon>Clupeidae</taxon>
        <taxon>Alosa</taxon>
    </lineage>
</organism>
<keyword evidence="2" id="KW-1185">Reference proteome</keyword>
<sequence length="94" mass="10914">MEGVGRYLVNSCDVEVLGESARWRRVGERSLFALSGLLRQWLRRSTPESDTAQRRKLHNSRYKSRCVNIIFSSETVMEELFSCSRSTFSLVRKP</sequence>
<dbReference type="Proteomes" id="UP000823561">
    <property type="component" value="Chromosome 6"/>
</dbReference>
<evidence type="ECO:0000313" key="2">
    <source>
        <dbReference type="Proteomes" id="UP000823561"/>
    </source>
</evidence>
<reference evidence="1" key="1">
    <citation type="submission" date="2020-10" db="EMBL/GenBank/DDBJ databases">
        <title>Chromosome-scale genome assembly of the Allis shad, Alosa alosa.</title>
        <authorList>
            <person name="Margot Z."/>
            <person name="Christophe K."/>
            <person name="Cabau C."/>
            <person name="Louis A."/>
            <person name="Berthelot C."/>
            <person name="Parey E."/>
            <person name="Roest Crollius H."/>
            <person name="Montfort J."/>
            <person name="Robinson-Rechavi M."/>
            <person name="Bucao C."/>
            <person name="Bouchez O."/>
            <person name="Gislard M."/>
            <person name="Lluch J."/>
            <person name="Milhes M."/>
            <person name="Lampietro C."/>
            <person name="Lopez Roques C."/>
            <person name="Donnadieu C."/>
            <person name="Braasch I."/>
            <person name="Desvignes T."/>
            <person name="Postlethwait J."/>
            <person name="Bobe J."/>
            <person name="Guiguen Y."/>
        </authorList>
    </citation>
    <scope>NUCLEOTIDE SEQUENCE</scope>
    <source>
        <strain evidence="1">M-15738</strain>
        <tissue evidence="1">Blood</tissue>
    </source>
</reference>
<dbReference type="AlphaFoldDB" id="A0AAV6GXZ5"/>